<feature type="coiled-coil region" evidence="23">
    <location>
        <begin position="153"/>
        <end position="216"/>
    </location>
</feature>
<comment type="subcellular location">
    <subcellularLocation>
        <location evidence="1">Host Golgi apparatus membrane</location>
        <topology evidence="1">Single-pass type I membrane protein</topology>
    </subcellularLocation>
    <subcellularLocation>
        <location evidence="2">Host endoplasmic reticulum membrane</location>
        <topology evidence="2">Single-pass type I membrane protein</topology>
    </subcellularLocation>
    <subcellularLocation>
        <location evidence="3">Virion membrane</location>
        <topology evidence="3">Single-pass type I membrane protein</topology>
    </subcellularLocation>
</comment>
<evidence type="ECO:0000256" key="2">
    <source>
        <dbReference type="ARBA" id="ARBA00004482"/>
    </source>
</evidence>
<dbReference type="EMBL" id="HM119411">
    <property type="protein sequence ID" value="AEA30046.1"/>
    <property type="molecule type" value="Genomic_RNA"/>
</dbReference>
<evidence type="ECO:0000256" key="16">
    <source>
        <dbReference type="ARBA" id="ARBA00023136"/>
    </source>
</evidence>
<evidence type="ECO:0000259" key="27">
    <source>
        <dbReference type="Pfam" id="PF07246"/>
    </source>
</evidence>
<keyword evidence="5" id="KW-1168">Fusion of virus membrane with host membrane</keyword>
<keyword evidence="13" id="KW-0946">Virion</keyword>
<evidence type="ECO:0000256" key="12">
    <source>
        <dbReference type="ARBA" id="ARBA00022812"/>
    </source>
</evidence>
<evidence type="ECO:0000259" key="25">
    <source>
        <dbReference type="Pfam" id="PF07243"/>
    </source>
</evidence>
<keyword evidence="9 24" id="KW-0812">Transmembrane</keyword>
<dbReference type="PIRSF" id="PIRSF003961">
    <property type="entry name" value="M_poly_PhleboV"/>
    <property type="match status" value="1"/>
</dbReference>
<keyword evidence="20" id="KW-1160">Virus entry into host cell</keyword>
<dbReference type="Gene3D" id="2.60.40.3770">
    <property type="match status" value="1"/>
</dbReference>
<dbReference type="GO" id="GO:0044167">
    <property type="term" value="C:host cell endoplasmic reticulum membrane"/>
    <property type="evidence" value="ECO:0007669"/>
    <property type="project" value="UniProtKB-SubCell"/>
</dbReference>
<keyword evidence="30" id="KW-1185">Reference proteome</keyword>
<evidence type="ECO:0000256" key="20">
    <source>
        <dbReference type="ARBA" id="ARBA00023296"/>
    </source>
</evidence>
<name>F2W3Q5_9VIRU</name>
<keyword evidence="6" id="KW-1170">Fusion of virus membrane with host endosomal membrane</keyword>
<dbReference type="InterPro" id="IPR043603">
    <property type="entry name" value="Phlebo_G2_C"/>
</dbReference>
<dbReference type="GO" id="GO:0016020">
    <property type="term" value="C:membrane"/>
    <property type="evidence" value="ECO:0007669"/>
    <property type="project" value="InterPro"/>
</dbReference>
<evidence type="ECO:0000256" key="14">
    <source>
        <dbReference type="ARBA" id="ARBA00022870"/>
    </source>
</evidence>
<evidence type="ECO:0000256" key="22">
    <source>
        <dbReference type="ARBA" id="ARBA00033745"/>
    </source>
</evidence>
<proteinExistence type="inferred from homology"/>
<evidence type="ECO:0000256" key="15">
    <source>
        <dbReference type="ARBA" id="ARBA00022989"/>
    </source>
</evidence>
<dbReference type="Pfam" id="PF07243">
    <property type="entry name" value="Phlebovirus_G1"/>
    <property type="match status" value="1"/>
</dbReference>
<evidence type="ECO:0000256" key="23">
    <source>
        <dbReference type="SAM" id="Coils"/>
    </source>
</evidence>
<evidence type="ECO:0000256" key="1">
    <source>
        <dbReference type="ARBA" id="ARBA00004244"/>
    </source>
</evidence>
<evidence type="ECO:0000256" key="11">
    <source>
        <dbReference type="ARBA" id="ARBA00022804"/>
    </source>
</evidence>
<evidence type="ECO:0000256" key="5">
    <source>
        <dbReference type="ARBA" id="ARBA00022506"/>
    </source>
</evidence>
<dbReference type="Pfam" id="PF07245">
    <property type="entry name" value="Phlebovirus_G2"/>
    <property type="match status" value="1"/>
</dbReference>
<dbReference type="GO" id="GO:0055036">
    <property type="term" value="C:virion membrane"/>
    <property type="evidence" value="ECO:0007669"/>
    <property type="project" value="UniProtKB-SubCell"/>
</dbReference>
<dbReference type="GO" id="GO:0046718">
    <property type="term" value="P:symbiont entry into host cell"/>
    <property type="evidence" value="ECO:0007669"/>
    <property type="project" value="UniProtKB-KW"/>
</dbReference>
<keyword evidence="12" id="KW-1040">Host Golgi apparatus</keyword>
<dbReference type="Pfam" id="PF07246">
    <property type="entry name" value="Phlebovirus_NSM"/>
    <property type="match status" value="1"/>
</dbReference>
<protein>
    <recommendedName>
        <fullName evidence="4">Envelopment polyprotein</fullName>
    </recommendedName>
    <alternativeName>
        <fullName evidence="21">M polyprotein</fullName>
    </alternativeName>
</protein>
<evidence type="ECO:0000256" key="21">
    <source>
        <dbReference type="ARBA" id="ARBA00031199"/>
    </source>
</evidence>
<feature type="domain" description="Phlebovirus glycoprotein G2 fusion" evidence="26">
    <location>
        <begin position="795"/>
        <end position="1110"/>
    </location>
</feature>
<keyword evidence="14" id="KW-1043">Host membrane</keyword>
<dbReference type="InterPro" id="IPR009878">
    <property type="entry name" value="Phlebovirus_G2_fusion"/>
</dbReference>
<comment type="similarity">
    <text evidence="22">Belongs to the phlebovirus envelope glycoprotein family.</text>
</comment>
<reference evidence="29 30" key="1">
    <citation type="journal article" date="2011" name="J. Virol.">
        <title>Characterization of the Candiru antigenic complex (Bunyaviridae: Phlebovirus), a highly diverse and reassorting group of viruses affecting humans in tropical America.</title>
        <authorList>
            <person name="Palacios G."/>
            <person name="Tesh R."/>
            <person name="Travassos da Rosa A."/>
            <person name="Savji N."/>
            <person name="Sze W."/>
            <person name="Jain K."/>
            <person name="Serge R."/>
            <person name="Guzman H."/>
            <person name="Guevara C."/>
            <person name="Nunes M.R."/>
            <person name="Nunes-Neto J.P."/>
            <person name="Kochel T."/>
            <person name="Hutchison S."/>
            <person name="Vasconcelos P.F."/>
            <person name="Lipkin W.I."/>
        </authorList>
    </citation>
    <scope>NUCLEOTIDE SEQUENCE [LARGE SCALE GENOMIC DNA]</scope>
</reference>
<evidence type="ECO:0000313" key="29">
    <source>
        <dbReference type="EMBL" id="AEA30046.1"/>
    </source>
</evidence>
<feature type="domain" description="Phlebovirus nonstructural NS-M" evidence="27">
    <location>
        <begin position="3"/>
        <end position="222"/>
    </location>
</feature>
<evidence type="ECO:0000313" key="30">
    <source>
        <dbReference type="Proteomes" id="UP000500965"/>
    </source>
</evidence>
<feature type="domain" description="Phlebovirus glycoprotein G1" evidence="25">
    <location>
        <begin position="265"/>
        <end position="789"/>
    </location>
</feature>
<evidence type="ECO:0000256" key="13">
    <source>
        <dbReference type="ARBA" id="ARBA00022844"/>
    </source>
</evidence>
<keyword evidence="15 24" id="KW-1133">Transmembrane helix</keyword>
<dbReference type="Proteomes" id="UP000500965">
    <property type="component" value="Genome"/>
</dbReference>
<dbReference type="GO" id="GO:0044178">
    <property type="term" value="C:host cell Golgi membrane"/>
    <property type="evidence" value="ECO:0007669"/>
    <property type="project" value="UniProtKB-SubCell"/>
</dbReference>
<dbReference type="Gene3D" id="2.60.98.50">
    <property type="match status" value="3"/>
</dbReference>
<feature type="domain" description="Phlebovirus glycoprotein G2 C-terminal" evidence="28">
    <location>
        <begin position="1132"/>
        <end position="1290"/>
    </location>
</feature>
<keyword evidence="10" id="KW-0732">Signal</keyword>
<organism evidence="29 30">
    <name type="scientific">Echarate virus</name>
    <dbReference type="NCBI Taxonomy" id="1000646"/>
    <lineage>
        <taxon>Viruses</taxon>
        <taxon>Riboviria</taxon>
        <taxon>Orthornavirae</taxon>
        <taxon>Negarnaviricota</taxon>
        <taxon>Polyploviricotina</taxon>
        <taxon>Bunyaviricetes</taxon>
        <taxon>Hareavirales</taxon>
        <taxon>Phenuiviridae</taxon>
        <taxon>Phlebovirus</taxon>
        <taxon>Phlebovirus echarateense</taxon>
    </lineage>
</organism>
<dbReference type="GO" id="GO:0039654">
    <property type="term" value="P:fusion of virus membrane with host endosome membrane"/>
    <property type="evidence" value="ECO:0007669"/>
    <property type="project" value="UniProtKB-KW"/>
</dbReference>
<dbReference type="Pfam" id="PF19019">
    <property type="entry name" value="Phlebo_G2_C"/>
    <property type="match status" value="1"/>
</dbReference>
<keyword evidence="7" id="KW-0945">Host-virus interaction</keyword>
<evidence type="ECO:0000256" key="10">
    <source>
        <dbReference type="ARBA" id="ARBA00022729"/>
    </source>
</evidence>
<sequence>MKVLLILFHFIVAKASYSLRSWDMRGQNEMCFSNDTPLEGLFYYWMEQSKKYMKGHEKDEKNCAIGSGDVAMISNKTMFSIIEEVQKSLSSLSITCYESLNERGESLSFNGLDDTESGAFISDCETHKYKSDLGVRVSNGTDKNDILRETLDAAAANEEAEKKIAALNEITQKINDDNRKEAERLEFDLKRKEREMSDLQSELELLRLRKEEDENRINSKMLSINSSWLDHIKLKSALITPLILTTTITNVIANPDASNPINPWPHSKNRPGKGLFKFEEGEMDSCRPLDYDINCPSFNYMLRLDKYPFFNSFVTHFTPLEAYSEGFLETESSVCEVGTNKEYKCFEERAYMKGHCPNGISGVHFLNEKGKLKLIKCKENMEITEDCTFCRKIKKKSSTSVHKTSVSIQDAICQKHSEAYNGPKITVKSVCKIGHTRYKDCNLKTSGFEVMPFVVFENQGKMYLDNLILKNIEVITNMTFLCYTHKGQDDTGDGADTRGLKRFKSEDCKNINNSKEKICGGDHVFCERYDCTGSYPDVHCFHAPGSGPVYVNIYGSWVKPKCLGYERVLVERESKPGVERTQTECDTCISECQDDGVLVRSTGFLITSGVICSHGSCISRHQDPKTEILIPYPGMTAALGGELGVYLSHTEDSLSLHMKVHCDPRDVCETHHCFFCLYGVINYQCHTTLSLTIVSTILSCGIYIILCLLGKILYILKIIPKKLRNPFAWLALLITWMISLLREIFCKLKSSINTRIGWYSNQIDIEAQPLRRRRLERFPAALLIVALLLPAAFCCSETLVSNSKQTKCVQDGAKVRCSVTATITMKAGVIGGESCFMIKGPSENQQKTIKVKTISSEIICREGPSFWTSHFVPSCLSSRRCHLVGGCTGNKCQSWRDDMLSGEFAGVKDNSVMNENKCFEQCGAAGCGCFNINPSCLFVHTTLKSARNEAIRVFKCADWVHRITFEVNGPSDEKDLIVLSGLGTKFLPWGTISLSLDAESVAGSNDISFLESSNGGFALYDESYSEMPREGFLGEIRCSSASAAINAHKSCIRAPNLIKYKPMTDQIDCTASLVDPFAVFVRGSLPQVRKGMTYTSSKDKKTVQAFNSGSIQAFITINIEDHDVIFTSDIITCDATFQNITGCYSCNFGSRVCLKIKSSGNGEFWARSEDASLNLFFEVAEGTSEYCQTIHFQKPLVEENLKYSCGSAEKLIVIKGLLVSVGLIDYRNETGGSSVVVNPASQGWSLSNWFNGFISWLGGPLKGLLKILGFLLLGLAIGYILYLIFRYLILHALSRKKTI</sequence>
<keyword evidence="16 24" id="KW-0472">Membrane</keyword>
<feature type="transmembrane region" description="Helical" evidence="24">
    <location>
        <begin position="691"/>
        <end position="715"/>
    </location>
</feature>
<keyword evidence="11" id="KW-1161">Viral attachment to host cell</keyword>
<evidence type="ECO:0000256" key="4">
    <source>
        <dbReference type="ARBA" id="ARBA00015294"/>
    </source>
</evidence>
<evidence type="ECO:0000256" key="17">
    <source>
        <dbReference type="ARBA" id="ARBA00023157"/>
    </source>
</evidence>
<evidence type="ECO:0000256" key="9">
    <source>
        <dbReference type="ARBA" id="ARBA00022692"/>
    </source>
</evidence>
<accession>F2W3Q5</accession>
<evidence type="ECO:0000256" key="8">
    <source>
        <dbReference type="ARBA" id="ARBA00022595"/>
    </source>
</evidence>
<dbReference type="GeneID" id="65101253"/>
<evidence type="ECO:0000256" key="18">
    <source>
        <dbReference type="ARBA" id="ARBA00023180"/>
    </source>
</evidence>
<dbReference type="GO" id="GO:0019062">
    <property type="term" value="P:virion attachment to host cell"/>
    <property type="evidence" value="ECO:0007669"/>
    <property type="project" value="UniProtKB-KW"/>
</dbReference>
<dbReference type="RefSeq" id="YP_010086120.1">
    <property type="nucleotide sequence ID" value="NC_055341.1"/>
</dbReference>
<feature type="transmembrane region" description="Helical" evidence="24">
    <location>
        <begin position="1267"/>
        <end position="1289"/>
    </location>
</feature>
<keyword evidence="18" id="KW-0325">Glycoprotein</keyword>
<evidence type="ECO:0000256" key="3">
    <source>
        <dbReference type="ARBA" id="ARBA00004563"/>
    </source>
</evidence>
<evidence type="ECO:0000256" key="7">
    <source>
        <dbReference type="ARBA" id="ARBA00022581"/>
    </source>
</evidence>
<keyword evidence="23" id="KW-0175">Coiled coil</keyword>
<evidence type="ECO:0000256" key="24">
    <source>
        <dbReference type="SAM" id="Phobius"/>
    </source>
</evidence>
<dbReference type="InterPro" id="IPR010826">
    <property type="entry name" value="Phlebovirus_G1"/>
</dbReference>
<dbReference type="InterPro" id="IPR009879">
    <property type="entry name" value="Phlebovirus_NSM"/>
</dbReference>
<keyword evidence="19" id="KW-1038">Host endoplasmic reticulum</keyword>
<keyword evidence="17" id="KW-1015">Disulfide bond</keyword>
<evidence type="ECO:0000256" key="19">
    <source>
        <dbReference type="ARBA" id="ARBA00023184"/>
    </source>
</evidence>
<evidence type="ECO:0000259" key="26">
    <source>
        <dbReference type="Pfam" id="PF07245"/>
    </source>
</evidence>
<evidence type="ECO:0000259" key="28">
    <source>
        <dbReference type="Pfam" id="PF19019"/>
    </source>
</evidence>
<dbReference type="KEGG" id="vg:65101253"/>
<keyword evidence="8" id="KW-1162">Viral penetration into host cytoplasm</keyword>
<evidence type="ECO:0000256" key="6">
    <source>
        <dbReference type="ARBA" id="ARBA00022510"/>
    </source>
</evidence>
<dbReference type="InterPro" id="IPR016404">
    <property type="entry name" value="M_polyprot_prcur_phlebovir"/>
</dbReference>